<gene>
    <name evidence="2" type="ORF">FB567DRAFT_547572</name>
</gene>
<name>A0A8K0R9S0_9PLEO</name>
<proteinExistence type="predicted"/>
<reference evidence="2" key="1">
    <citation type="journal article" date="2021" name="Nat. Commun.">
        <title>Genetic determinants of endophytism in the Arabidopsis root mycobiome.</title>
        <authorList>
            <person name="Mesny F."/>
            <person name="Miyauchi S."/>
            <person name="Thiergart T."/>
            <person name="Pickel B."/>
            <person name="Atanasova L."/>
            <person name="Karlsson M."/>
            <person name="Huettel B."/>
            <person name="Barry K.W."/>
            <person name="Haridas S."/>
            <person name="Chen C."/>
            <person name="Bauer D."/>
            <person name="Andreopoulos W."/>
            <person name="Pangilinan J."/>
            <person name="LaButti K."/>
            <person name="Riley R."/>
            <person name="Lipzen A."/>
            <person name="Clum A."/>
            <person name="Drula E."/>
            <person name="Henrissat B."/>
            <person name="Kohler A."/>
            <person name="Grigoriev I.V."/>
            <person name="Martin F.M."/>
            <person name="Hacquard S."/>
        </authorList>
    </citation>
    <scope>NUCLEOTIDE SEQUENCE</scope>
    <source>
        <strain evidence="2">MPI-SDFR-AT-0120</strain>
    </source>
</reference>
<feature type="transmembrane region" description="Helical" evidence="1">
    <location>
        <begin position="58"/>
        <end position="81"/>
    </location>
</feature>
<dbReference type="OrthoDB" id="3782907at2759"/>
<comment type="caution">
    <text evidence="2">The sequence shown here is derived from an EMBL/GenBank/DDBJ whole genome shotgun (WGS) entry which is preliminary data.</text>
</comment>
<evidence type="ECO:0000313" key="3">
    <source>
        <dbReference type="Proteomes" id="UP000813461"/>
    </source>
</evidence>
<keyword evidence="3" id="KW-1185">Reference proteome</keyword>
<accession>A0A8K0R9S0</accession>
<protein>
    <submittedName>
        <fullName evidence="2">Uncharacterized protein</fullName>
    </submittedName>
</protein>
<dbReference type="Proteomes" id="UP000813461">
    <property type="component" value="Unassembled WGS sequence"/>
</dbReference>
<evidence type="ECO:0000256" key="1">
    <source>
        <dbReference type="SAM" id="Phobius"/>
    </source>
</evidence>
<dbReference type="EMBL" id="JAGMVJ010000007">
    <property type="protein sequence ID" value="KAH7088707.1"/>
    <property type="molecule type" value="Genomic_DNA"/>
</dbReference>
<organism evidence="2 3">
    <name type="scientific">Paraphoma chrysanthemicola</name>
    <dbReference type="NCBI Taxonomy" id="798071"/>
    <lineage>
        <taxon>Eukaryota</taxon>
        <taxon>Fungi</taxon>
        <taxon>Dikarya</taxon>
        <taxon>Ascomycota</taxon>
        <taxon>Pezizomycotina</taxon>
        <taxon>Dothideomycetes</taxon>
        <taxon>Pleosporomycetidae</taxon>
        <taxon>Pleosporales</taxon>
        <taxon>Pleosporineae</taxon>
        <taxon>Phaeosphaeriaceae</taxon>
        <taxon>Paraphoma</taxon>
    </lineage>
</organism>
<keyword evidence="1" id="KW-0812">Transmembrane</keyword>
<evidence type="ECO:0000313" key="2">
    <source>
        <dbReference type="EMBL" id="KAH7088707.1"/>
    </source>
</evidence>
<dbReference type="AlphaFoldDB" id="A0A8K0R9S0"/>
<keyword evidence="1" id="KW-0472">Membrane</keyword>
<keyword evidence="1" id="KW-1133">Transmembrane helix</keyword>
<sequence>MCPTLSAGRYISILNATYFLLLALPTSSLLPARARSVPPTSIHIRTTDSHTGKMTVSTIILLVLGGICEFWIIFALVYAALHRHSGRPYLKRVGDALKFQLR</sequence>